<dbReference type="EnsemblBacteria" id="BAA29858">
    <property type="protein sequence ID" value="BAA29858"/>
    <property type="gene ID" value="BAA29858"/>
</dbReference>
<dbReference type="Proteomes" id="UP000000752">
    <property type="component" value="Chromosome"/>
</dbReference>
<organism evidence="2 3">
    <name type="scientific">Pyrococcus horikoshii (strain ATCC 700860 / DSM 12428 / JCM 9974 / NBRC 100139 / OT-3)</name>
    <dbReference type="NCBI Taxonomy" id="70601"/>
    <lineage>
        <taxon>Archaea</taxon>
        <taxon>Methanobacteriati</taxon>
        <taxon>Methanobacteriota</taxon>
        <taxon>Thermococci</taxon>
        <taxon>Thermococcales</taxon>
        <taxon>Thermococcaceae</taxon>
        <taxon>Pyrococcus</taxon>
    </lineage>
</organism>
<evidence type="ECO:0000313" key="2">
    <source>
        <dbReference type="EMBL" id="BAA29858.1"/>
    </source>
</evidence>
<keyword evidence="1" id="KW-1133">Transmembrane helix</keyword>
<feature type="transmembrane region" description="Helical" evidence="1">
    <location>
        <begin position="195"/>
        <end position="216"/>
    </location>
</feature>
<dbReference type="AlphaFoldDB" id="O58494"/>
<keyword evidence="3" id="KW-1185">Reference proteome</keyword>
<proteinExistence type="predicted"/>
<evidence type="ECO:0000256" key="1">
    <source>
        <dbReference type="SAM" id="Phobius"/>
    </source>
</evidence>
<name>O58494_PYRHO</name>
<protein>
    <submittedName>
        <fullName evidence="2">Uncharacterized protein</fullName>
    </submittedName>
</protein>
<keyword evidence="1" id="KW-0472">Membrane</keyword>
<keyword evidence="1" id="KW-0812">Transmembrane</keyword>
<dbReference type="PIR" id="H71124">
    <property type="entry name" value="H71124"/>
</dbReference>
<dbReference type="KEGG" id="pho:PH0767"/>
<dbReference type="EMBL" id="BA000001">
    <property type="protein sequence ID" value="BAA29858.1"/>
    <property type="molecule type" value="Genomic_DNA"/>
</dbReference>
<sequence>MANFNPRLSSSSAVRTPGPPALVIMATLFPLGKGCENALAMLSISSIVFATKTPLCLNAASYIFQLPAKEPVWLDAALAPLSLFPAFKAMIGFFFVTLFATSMNFFPFLTPSMYRAIALSSSVSAKYSISSAKSTSAMLPTLMNFENPMSSFIVLYTIPAPNAPLWLMNATFPFLATVIKVAFKSTWVFIIPTQFGPMILIPYLWAISTSSFSSLFPSSPVSPNPAVIITTPLTPFSPHWISVSFTNLFGTTIIAKSISSGISLTLLYALTP</sequence>
<accession>O58494</accession>
<reference evidence="2 3" key="1">
    <citation type="journal article" date="1998" name="DNA Res.">
        <title>Complete sequence and gene organization of the genome of a hyper-thermophilic archaebacterium, Pyrococcus horikoshii OT3.</title>
        <authorList>
            <person name="Kawarabayasi Y."/>
            <person name="Sawada M."/>
            <person name="Horikawa H."/>
            <person name="Haikawa Y."/>
            <person name="Hino Y."/>
            <person name="Yamamoto S."/>
            <person name="Sekine M."/>
            <person name="Baba S."/>
            <person name="Kosugi H."/>
            <person name="Hosoyama A."/>
            <person name="Nagai Y."/>
            <person name="Sakai M."/>
            <person name="Ogura K."/>
            <person name="Otuka R."/>
            <person name="Nakazawa H."/>
            <person name="Takamiya M."/>
            <person name="Ohfuku Y."/>
            <person name="Funahashi T."/>
            <person name="Tanaka T."/>
            <person name="Kudoh Y."/>
            <person name="Yamazaki J."/>
            <person name="Kushida N."/>
            <person name="Oguchi A."/>
            <person name="Aoki K."/>
            <person name="Nakamura Y."/>
            <person name="Robb T.F."/>
            <person name="Horikoshi K."/>
            <person name="Masuchi Y."/>
            <person name="Shizuya H."/>
            <person name="Kikuchi H."/>
        </authorList>
    </citation>
    <scope>NUCLEOTIDE SEQUENCE [LARGE SCALE GENOMIC DNA]</scope>
    <source>
        <strain evidence="3">ATCC 700860 / DSM 12428 / JCM 9974 / NBRC 100139 / OT-3</strain>
    </source>
</reference>
<gene>
    <name evidence="2" type="ordered locus">PH0767</name>
</gene>
<feature type="transmembrane region" description="Helical" evidence="1">
    <location>
        <begin position="248"/>
        <end position="270"/>
    </location>
</feature>
<evidence type="ECO:0000313" key="3">
    <source>
        <dbReference type="Proteomes" id="UP000000752"/>
    </source>
</evidence>